<evidence type="ECO:0000313" key="7">
    <source>
        <dbReference type="Proteomes" id="UP000198859"/>
    </source>
</evidence>
<feature type="domain" description="PDZ" evidence="5">
    <location>
        <begin position="308"/>
        <end position="390"/>
    </location>
</feature>
<evidence type="ECO:0000256" key="2">
    <source>
        <dbReference type="ARBA" id="ARBA00022670"/>
    </source>
</evidence>
<dbReference type="PANTHER" id="PTHR43343:SF3">
    <property type="entry name" value="PROTEASE DO-LIKE 8, CHLOROPLASTIC"/>
    <property type="match status" value="1"/>
</dbReference>
<dbReference type="GO" id="GO:0004252">
    <property type="term" value="F:serine-type endopeptidase activity"/>
    <property type="evidence" value="ECO:0007669"/>
    <property type="project" value="InterPro"/>
</dbReference>
<evidence type="ECO:0000256" key="1">
    <source>
        <dbReference type="ARBA" id="ARBA00010541"/>
    </source>
</evidence>
<feature type="compositionally biased region" description="Low complexity" evidence="4">
    <location>
        <begin position="10"/>
        <end position="28"/>
    </location>
</feature>
<dbReference type="EMBL" id="LT629757">
    <property type="protein sequence ID" value="SDS93527.1"/>
    <property type="molecule type" value="Genomic_DNA"/>
</dbReference>
<name>A0A1H1W8I1_9ACTN</name>
<gene>
    <name evidence="6" type="ORF">SAMN04488570_3077</name>
</gene>
<feature type="region of interest" description="Disordered" evidence="4">
    <location>
        <begin position="1"/>
        <end position="31"/>
    </location>
</feature>
<evidence type="ECO:0000256" key="3">
    <source>
        <dbReference type="ARBA" id="ARBA00022801"/>
    </source>
</evidence>
<keyword evidence="7" id="KW-1185">Reference proteome</keyword>
<dbReference type="Gene3D" id="2.40.10.10">
    <property type="entry name" value="Trypsin-like serine proteases"/>
    <property type="match status" value="2"/>
</dbReference>
<accession>A0A1H1W8I1</accession>
<sequence length="406" mass="38849">MTDHQPSDPVPTAATTPSGAPAPTAYAAPAPPRHRWRGVAALAVVGLVAGGAGGALGAGLTNAAAAPAPASAPVSHAAASAASAGAQDVEQVARAVTPSVVLLKVQGAASSSEGALGCSGATQEDEGSGIVLSADGTVLTNDHVVAAGAQGGRIEAVLSDGSTHRARIVGADPVTDLAVVRISGVSGLTPATIGSSSHLVVGQPVVAVGAPLGLQGTVTTGIVSALDRPVSTSGESGSQGTVIDAVQTDAPINPGNSGGPLVDAAGRVIGINSAIASLGSSSPAGGQSGSIGLGFAIPVDQAMRVVHQLEAGRTATHAQLGVSVGDSTDPAGAALEDVTAGSAAARAGLRTGDVVTAVDHQPVGDSTSLVAAIRSQAPGDRVAVTYVRHGSTHTVEVTLGSDAATT</sequence>
<dbReference type="InterPro" id="IPR009003">
    <property type="entry name" value="Peptidase_S1_PA"/>
</dbReference>
<reference evidence="7" key="1">
    <citation type="submission" date="2016-10" db="EMBL/GenBank/DDBJ databases">
        <authorList>
            <person name="Varghese N."/>
            <person name="Submissions S."/>
        </authorList>
    </citation>
    <scope>NUCLEOTIDE SEQUENCE [LARGE SCALE GENOMIC DNA]</scope>
    <source>
        <strain evidence="7">DSM 22127</strain>
    </source>
</reference>
<organism evidence="6 7">
    <name type="scientific">Nocardioides scoriae</name>
    <dbReference type="NCBI Taxonomy" id="642780"/>
    <lineage>
        <taxon>Bacteria</taxon>
        <taxon>Bacillati</taxon>
        <taxon>Actinomycetota</taxon>
        <taxon>Actinomycetes</taxon>
        <taxon>Propionibacteriales</taxon>
        <taxon>Nocardioidaceae</taxon>
        <taxon>Nocardioides</taxon>
    </lineage>
</organism>
<dbReference type="PRINTS" id="PR00834">
    <property type="entry name" value="PROTEASES2C"/>
</dbReference>
<dbReference type="Pfam" id="PF13365">
    <property type="entry name" value="Trypsin_2"/>
    <property type="match status" value="1"/>
</dbReference>
<protein>
    <submittedName>
        <fullName evidence="6">Putative serine protease PepD</fullName>
    </submittedName>
</protein>
<comment type="similarity">
    <text evidence="1">Belongs to the peptidase S1C family.</text>
</comment>
<dbReference type="PROSITE" id="PS50106">
    <property type="entry name" value="PDZ"/>
    <property type="match status" value="1"/>
</dbReference>
<dbReference type="InterPro" id="IPR001478">
    <property type="entry name" value="PDZ"/>
</dbReference>
<dbReference type="SUPFAM" id="SSF50494">
    <property type="entry name" value="Trypsin-like serine proteases"/>
    <property type="match status" value="1"/>
</dbReference>
<dbReference type="OrthoDB" id="9758917at2"/>
<dbReference type="SMART" id="SM00228">
    <property type="entry name" value="PDZ"/>
    <property type="match status" value="1"/>
</dbReference>
<evidence type="ECO:0000313" key="6">
    <source>
        <dbReference type="EMBL" id="SDS93527.1"/>
    </source>
</evidence>
<dbReference type="Pfam" id="PF13180">
    <property type="entry name" value="PDZ_2"/>
    <property type="match status" value="1"/>
</dbReference>
<dbReference type="InterPro" id="IPR051201">
    <property type="entry name" value="Chloro_Bact_Ser_Proteases"/>
</dbReference>
<evidence type="ECO:0000256" key="4">
    <source>
        <dbReference type="SAM" id="MobiDB-lite"/>
    </source>
</evidence>
<dbReference type="InterPro" id="IPR043504">
    <property type="entry name" value="Peptidase_S1_PA_chymotrypsin"/>
</dbReference>
<proteinExistence type="inferred from homology"/>
<dbReference type="InterPro" id="IPR001940">
    <property type="entry name" value="Peptidase_S1C"/>
</dbReference>
<dbReference type="RefSeq" id="WP_091731411.1">
    <property type="nucleotide sequence ID" value="NZ_LT629757.1"/>
</dbReference>
<dbReference type="AlphaFoldDB" id="A0A1H1W8I1"/>
<evidence type="ECO:0000259" key="5">
    <source>
        <dbReference type="PROSITE" id="PS50106"/>
    </source>
</evidence>
<dbReference type="PANTHER" id="PTHR43343">
    <property type="entry name" value="PEPTIDASE S12"/>
    <property type="match status" value="1"/>
</dbReference>
<dbReference type="Gene3D" id="2.30.42.10">
    <property type="match status" value="1"/>
</dbReference>
<dbReference type="STRING" id="642780.SAMN04488570_3077"/>
<keyword evidence="3" id="KW-0378">Hydrolase</keyword>
<dbReference type="InterPro" id="IPR036034">
    <property type="entry name" value="PDZ_sf"/>
</dbReference>
<dbReference type="GO" id="GO:0006508">
    <property type="term" value="P:proteolysis"/>
    <property type="evidence" value="ECO:0007669"/>
    <property type="project" value="UniProtKB-KW"/>
</dbReference>
<dbReference type="Proteomes" id="UP000198859">
    <property type="component" value="Chromosome I"/>
</dbReference>
<keyword evidence="2 6" id="KW-0645">Protease</keyword>
<dbReference type="SUPFAM" id="SSF50156">
    <property type="entry name" value="PDZ domain-like"/>
    <property type="match status" value="1"/>
</dbReference>